<proteinExistence type="predicted"/>
<reference evidence="3" key="1">
    <citation type="submission" date="2019-08" db="EMBL/GenBank/DDBJ databases">
        <title>Reference gene set and small RNA set construction with multiple tissues from Davidia involucrata Baill.</title>
        <authorList>
            <person name="Yang H."/>
            <person name="Zhou C."/>
            <person name="Li G."/>
            <person name="Wang J."/>
            <person name="Gao P."/>
            <person name="Wang M."/>
            <person name="Wang R."/>
            <person name="Zhao Y."/>
        </authorList>
    </citation>
    <scope>NUCLEOTIDE SEQUENCE</scope>
    <source>
        <tissue evidence="3">Mixed with DoveR01_LX</tissue>
    </source>
</reference>
<accession>A0A5B6ZF81</accession>
<sequence length="158" mass="18755">MLYHVEAMLWLIYILLFLQYFHDSTCEMRRSIETRDRKLTLLYEKINAHLLLFDSIEKEAFSVKQVVDNVQHLVSEKEEIVAGLKSKMDKVSTFEKVFVEKISELENKLRNDENELRGKERNILELEAQLEAAKISNNYQVQIEEISIKALTKFCMFY</sequence>
<keyword evidence="1" id="KW-0175">Coiled coil</keyword>
<feature type="signal peptide" evidence="2">
    <location>
        <begin position="1"/>
        <end position="26"/>
    </location>
</feature>
<evidence type="ECO:0000313" key="3">
    <source>
        <dbReference type="EMBL" id="MPA43027.1"/>
    </source>
</evidence>
<feature type="coiled-coil region" evidence="1">
    <location>
        <begin position="95"/>
        <end position="136"/>
    </location>
</feature>
<evidence type="ECO:0000256" key="2">
    <source>
        <dbReference type="SAM" id="SignalP"/>
    </source>
</evidence>
<organism evidence="3">
    <name type="scientific">Davidia involucrata</name>
    <name type="common">Dove tree</name>
    <dbReference type="NCBI Taxonomy" id="16924"/>
    <lineage>
        <taxon>Eukaryota</taxon>
        <taxon>Viridiplantae</taxon>
        <taxon>Streptophyta</taxon>
        <taxon>Embryophyta</taxon>
        <taxon>Tracheophyta</taxon>
        <taxon>Spermatophyta</taxon>
        <taxon>Magnoliopsida</taxon>
        <taxon>eudicotyledons</taxon>
        <taxon>Gunneridae</taxon>
        <taxon>Pentapetalae</taxon>
        <taxon>asterids</taxon>
        <taxon>Cornales</taxon>
        <taxon>Nyssaceae</taxon>
        <taxon>Davidia</taxon>
    </lineage>
</organism>
<evidence type="ECO:0000256" key="1">
    <source>
        <dbReference type="SAM" id="Coils"/>
    </source>
</evidence>
<gene>
    <name evidence="3" type="ORF">Din_012468</name>
</gene>
<protein>
    <submittedName>
        <fullName evidence="3">Putative hyaluronan mediated motility receptor isoform X1</fullName>
    </submittedName>
</protein>
<keyword evidence="2" id="KW-0732">Signal</keyword>
<dbReference type="EMBL" id="GHES01012468">
    <property type="protein sequence ID" value="MPA43027.1"/>
    <property type="molecule type" value="Transcribed_RNA"/>
</dbReference>
<keyword evidence="3" id="KW-0675">Receptor</keyword>
<dbReference type="AlphaFoldDB" id="A0A5B6ZF81"/>
<feature type="chain" id="PRO_5022712123" evidence="2">
    <location>
        <begin position="27"/>
        <end position="158"/>
    </location>
</feature>
<name>A0A5B6ZF81_DAVIN</name>